<comment type="caution">
    <text evidence="1">The sequence shown here is derived from an EMBL/GenBank/DDBJ whole genome shotgun (WGS) entry which is preliminary data.</text>
</comment>
<dbReference type="Proteomes" id="UP000649617">
    <property type="component" value="Unassembled WGS sequence"/>
</dbReference>
<reference evidence="1" key="1">
    <citation type="submission" date="2021-02" db="EMBL/GenBank/DDBJ databases">
        <authorList>
            <person name="Dougan E. K."/>
            <person name="Rhodes N."/>
            <person name="Thang M."/>
            <person name="Chan C."/>
        </authorList>
    </citation>
    <scope>NUCLEOTIDE SEQUENCE</scope>
</reference>
<keyword evidence="2" id="KW-1185">Reference proteome</keyword>
<evidence type="ECO:0000313" key="1">
    <source>
        <dbReference type="EMBL" id="CAE7752878.1"/>
    </source>
</evidence>
<dbReference type="SUPFAM" id="SSF52047">
    <property type="entry name" value="RNI-like"/>
    <property type="match status" value="1"/>
</dbReference>
<gene>
    <name evidence="1" type="ORF">SPIL2461_LOCUS21825</name>
</gene>
<dbReference type="AlphaFoldDB" id="A0A812XTB9"/>
<organism evidence="1 2">
    <name type="scientific">Symbiodinium pilosum</name>
    <name type="common">Dinoflagellate</name>
    <dbReference type="NCBI Taxonomy" id="2952"/>
    <lineage>
        <taxon>Eukaryota</taxon>
        <taxon>Sar</taxon>
        <taxon>Alveolata</taxon>
        <taxon>Dinophyceae</taxon>
        <taxon>Suessiales</taxon>
        <taxon>Symbiodiniaceae</taxon>
        <taxon>Symbiodinium</taxon>
    </lineage>
</organism>
<dbReference type="EMBL" id="CAJNIZ010046637">
    <property type="protein sequence ID" value="CAE7752878.1"/>
    <property type="molecule type" value="Genomic_DNA"/>
</dbReference>
<dbReference type="Gene3D" id="3.80.10.10">
    <property type="entry name" value="Ribonuclease Inhibitor"/>
    <property type="match status" value="1"/>
</dbReference>
<dbReference type="OrthoDB" id="10442051at2759"/>
<evidence type="ECO:0000313" key="2">
    <source>
        <dbReference type="Proteomes" id="UP000649617"/>
    </source>
</evidence>
<accession>A0A812XTB9</accession>
<proteinExistence type="predicted"/>
<sequence>METGAETSGRRNIQGLRLVQCNLSDRWLAQLGHSGTSAKWSAVRLVDLRYNNLTAASAPAIASVISGGLQALLLDGNRLQTEGFQVLCNAMKTAGQKCALRWLSMANNDLGHPCGSLLAELFGSTGSHSLQELSLALNPKISSGEISTLLRALARIGPKVGRLQLLDAAGTGAGPQVLSAATRAILRIEGLVIDLSGCKALQSFRDFSMPGGTDASEIDRCLAEGRLLLPAGSMSS</sequence>
<dbReference type="InterPro" id="IPR032675">
    <property type="entry name" value="LRR_dom_sf"/>
</dbReference>
<protein>
    <submittedName>
        <fullName evidence="1">Uncharacterized protein</fullName>
    </submittedName>
</protein>
<name>A0A812XTB9_SYMPI</name>